<feature type="domain" description="Vitellogenin" evidence="5">
    <location>
        <begin position="22"/>
        <end position="114"/>
    </location>
</feature>
<proteinExistence type="predicted"/>
<feature type="non-terminal residue" evidence="6">
    <location>
        <position position="114"/>
    </location>
</feature>
<dbReference type="GO" id="GO:0005319">
    <property type="term" value="F:lipid transporter activity"/>
    <property type="evidence" value="ECO:0007669"/>
    <property type="project" value="InterPro"/>
</dbReference>
<dbReference type="EMBL" id="MU593693">
    <property type="protein sequence ID" value="KAI5607199.1"/>
    <property type="molecule type" value="Genomic_DNA"/>
</dbReference>
<sequence>MRAVVLALTVALVASHQVNLEFAAGKTYVYKYEGLLLGGLPQEGLAKAGVKVSSKVLISAVAQNSFLLKLQDPQLFEYTGIWPQDSFVPAAKLTSALNSQLVIPIKFEYSNGVV</sequence>
<dbReference type="GO" id="GO:0045735">
    <property type="term" value="F:nutrient reservoir activity"/>
    <property type="evidence" value="ECO:0007669"/>
    <property type="project" value="UniProtKB-KW"/>
</dbReference>
<evidence type="ECO:0000313" key="6">
    <source>
        <dbReference type="EMBL" id="KAI5607199.1"/>
    </source>
</evidence>
<feature type="signal peptide" evidence="4">
    <location>
        <begin position="1"/>
        <end position="15"/>
    </location>
</feature>
<keyword evidence="7" id="KW-1185">Reference proteome</keyword>
<keyword evidence="1 4" id="KW-0732">Signal</keyword>
<feature type="chain" id="PRO_5042248635" evidence="4">
    <location>
        <begin position="16"/>
        <end position="114"/>
    </location>
</feature>
<dbReference type="GO" id="GO:0032355">
    <property type="term" value="P:response to estradiol"/>
    <property type="evidence" value="ECO:0007669"/>
    <property type="project" value="TreeGrafter"/>
</dbReference>
<protein>
    <submittedName>
        <fullName evidence="6">Vitellogenin 4</fullName>
    </submittedName>
</protein>
<dbReference type="Pfam" id="PF01347">
    <property type="entry name" value="Vitellogenin_N"/>
    <property type="match status" value="1"/>
</dbReference>
<dbReference type="InterPro" id="IPR050733">
    <property type="entry name" value="Vitellogenin/Apolipophorin"/>
</dbReference>
<dbReference type="GO" id="GO:0071391">
    <property type="term" value="P:cellular response to estrogen stimulus"/>
    <property type="evidence" value="ECO:0007669"/>
    <property type="project" value="TreeGrafter"/>
</dbReference>
<evidence type="ECO:0000256" key="2">
    <source>
        <dbReference type="ARBA" id="ARBA00022761"/>
    </source>
</evidence>
<evidence type="ECO:0000256" key="4">
    <source>
        <dbReference type="SAM" id="SignalP"/>
    </source>
</evidence>
<accession>A0AAD5F9C7</accession>
<evidence type="ECO:0000256" key="1">
    <source>
        <dbReference type="ARBA" id="ARBA00022729"/>
    </source>
</evidence>
<evidence type="ECO:0000256" key="3">
    <source>
        <dbReference type="ARBA" id="ARBA00023180"/>
    </source>
</evidence>
<dbReference type="AlphaFoldDB" id="A0AAD5F9C7"/>
<dbReference type="Gene3D" id="2.30.230.10">
    <property type="entry name" value="Lipovitellin, beta-sheet shell regions, chain A"/>
    <property type="match status" value="1"/>
</dbReference>
<dbReference type="InterPro" id="IPR015816">
    <property type="entry name" value="Vitellinogen_b-sht_N"/>
</dbReference>
<dbReference type="InterPro" id="IPR001747">
    <property type="entry name" value="Vitellogenin_N"/>
</dbReference>
<gene>
    <name evidence="6" type="ORF">C0J50_12454</name>
</gene>
<dbReference type="SUPFAM" id="SSF56968">
    <property type="entry name" value="Lipovitellin-phosvitin complex, beta-sheet shell regions"/>
    <property type="match status" value="1"/>
</dbReference>
<comment type="caution">
    <text evidence="6">The sequence shown here is derived from an EMBL/GenBank/DDBJ whole genome shotgun (WGS) entry which is preliminary data.</text>
</comment>
<evidence type="ECO:0000313" key="7">
    <source>
        <dbReference type="Proteomes" id="UP001205998"/>
    </source>
</evidence>
<reference evidence="6" key="1">
    <citation type="submission" date="2018-07" db="EMBL/GenBank/DDBJ databases">
        <title>Comparative genomics of catfishes provides insights into carnivory and benthic adaptation.</title>
        <authorList>
            <person name="Zhang Y."/>
            <person name="Wang D."/>
            <person name="Peng Z."/>
            <person name="Zheng S."/>
            <person name="Shao F."/>
            <person name="Tao W."/>
        </authorList>
    </citation>
    <scope>NUCLEOTIDE SEQUENCE</scope>
    <source>
        <strain evidence="6">Chongqing</strain>
    </source>
</reference>
<evidence type="ECO:0000259" key="5">
    <source>
        <dbReference type="Pfam" id="PF01347"/>
    </source>
</evidence>
<organism evidence="6 7">
    <name type="scientific">Silurus asotus</name>
    <name type="common">Amur catfish</name>
    <name type="synonym">Parasilurus asotus</name>
    <dbReference type="NCBI Taxonomy" id="30991"/>
    <lineage>
        <taxon>Eukaryota</taxon>
        <taxon>Metazoa</taxon>
        <taxon>Chordata</taxon>
        <taxon>Craniata</taxon>
        <taxon>Vertebrata</taxon>
        <taxon>Euteleostomi</taxon>
        <taxon>Actinopterygii</taxon>
        <taxon>Neopterygii</taxon>
        <taxon>Teleostei</taxon>
        <taxon>Ostariophysi</taxon>
        <taxon>Siluriformes</taxon>
        <taxon>Siluridae</taxon>
        <taxon>Silurus</taxon>
    </lineage>
</organism>
<dbReference type="PANTHER" id="PTHR23345:SF9">
    <property type="entry name" value="VITELLOGENIN-RELATED"/>
    <property type="match status" value="1"/>
</dbReference>
<dbReference type="Proteomes" id="UP001205998">
    <property type="component" value="Unassembled WGS sequence"/>
</dbReference>
<dbReference type="InterPro" id="IPR015819">
    <property type="entry name" value="Lipid_transp_b-sht_shell"/>
</dbReference>
<dbReference type="PANTHER" id="PTHR23345">
    <property type="entry name" value="VITELLOGENIN-RELATED"/>
    <property type="match status" value="1"/>
</dbReference>
<keyword evidence="2" id="KW-0758">Storage protein</keyword>
<keyword evidence="3" id="KW-0325">Glycoprotein</keyword>
<name>A0AAD5F9C7_SILAS</name>